<dbReference type="Pfam" id="PF17399">
    <property type="entry name" value="DUF5405"/>
    <property type="match status" value="1"/>
</dbReference>
<accession>A0AAJ1YH16</accession>
<dbReference type="EMBL" id="JAVIGA010000051">
    <property type="protein sequence ID" value="MDQ9130093.1"/>
    <property type="molecule type" value="Genomic_DNA"/>
</dbReference>
<evidence type="ECO:0000313" key="2">
    <source>
        <dbReference type="EMBL" id="MDQ9130093.1"/>
    </source>
</evidence>
<gene>
    <name evidence="2" type="ORF">RDT67_27185</name>
</gene>
<reference evidence="2" key="1">
    <citation type="submission" date="2023-08" db="EMBL/GenBank/DDBJ databases">
        <title>The Comparative Genomic Analysis of Yersiniaceae from Polar Regions.</title>
        <authorList>
            <person name="Goncharov A."/>
            <person name="Aslanov B."/>
            <person name="Kolodzhieva V."/>
            <person name="Azarov D."/>
            <person name="Mochov A."/>
            <person name="Lebedeva E."/>
        </authorList>
    </citation>
    <scope>NUCLEOTIDE SEQUENCE</scope>
    <source>
        <strain evidence="2">Vf</strain>
    </source>
</reference>
<dbReference type="InterPro" id="IPR035404">
    <property type="entry name" value="DUF5405"/>
</dbReference>
<dbReference type="Proteomes" id="UP001224622">
    <property type="component" value="Unassembled WGS sequence"/>
</dbReference>
<protein>
    <submittedName>
        <fullName evidence="2">DUF5405 family protein</fullName>
    </submittedName>
</protein>
<dbReference type="AlphaFoldDB" id="A0AAJ1YH16"/>
<sequence>MMLRIAIGGDWVITSDTFQFILNRKKTVKTGKDAGKEWLDAIGYYPTIPQLVSGLIHQNIRDSDVTNFAELAAEVERIGLLCHAAFANHSTAVE</sequence>
<name>A0AAJ1YH16_SERFO</name>
<comment type="caution">
    <text evidence="2">The sequence shown here is derived from an EMBL/GenBank/DDBJ whole genome shotgun (WGS) entry which is preliminary data.</text>
</comment>
<proteinExistence type="predicted"/>
<feature type="domain" description="DUF5405" evidence="1">
    <location>
        <begin position="7"/>
        <end position="89"/>
    </location>
</feature>
<organism evidence="2 3">
    <name type="scientific">Serratia fonticola</name>
    <dbReference type="NCBI Taxonomy" id="47917"/>
    <lineage>
        <taxon>Bacteria</taxon>
        <taxon>Pseudomonadati</taxon>
        <taxon>Pseudomonadota</taxon>
        <taxon>Gammaproteobacteria</taxon>
        <taxon>Enterobacterales</taxon>
        <taxon>Yersiniaceae</taxon>
        <taxon>Serratia</taxon>
    </lineage>
</organism>
<evidence type="ECO:0000259" key="1">
    <source>
        <dbReference type="Pfam" id="PF17399"/>
    </source>
</evidence>
<evidence type="ECO:0000313" key="3">
    <source>
        <dbReference type="Proteomes" id="UP001224622"/>
    </source>
</evidence>